<organism evidence="7 8">
    <name type="scientific">Mucilaginibacter gossypii</name>
    <dbReference type="NCBI Taxonomy" id="551996"/>
    <lineage>
        <taxon>Bacteria</taxon>
        <taxon>Pseudomonadati</taxon>
        <taxon>Bacteroidota</taxon>
        <taxon>Sphingobacteriia</taxon>
        <taxon>Sphingobacteriales</taxon>
        <taxon>Sphingobacteriaceae</taxon>
        <taxon>Mucilaginibacter</taxon>
    </lineage>
</organism>
<keyword evidence="5" id="KW-0812">Transmembrane</keyword>
<keyword evidence="8" id="KW-1185">Reference proteome</keyword>
<dbReference type="Pfam" id="PF02630">
    <property type="entry name" value="SCO1-SenC"/>
    <property type="match status" value="1"/>
</dbReference>
<keyword evidence="5" id="KW-0472">Membrane</keyword>
<feature type="transmembrane region" description="Helical" evidence="5">
    <location>
        <begin position="6"/>
        <end position="27"/>
    </location>
</feature>
<dbReference type="RefSeq" id="WP_091165039.1">
    <property type="nucleotide sequence ID" value="NZ_FNCG01000004.1"/>
</dbReference>
<dbReference type="SUPFAM" id="SSF52833">
    <property type="entry name" value="Thioredoxin-like"/>
    <property type="match status" value="1"/>
</dbReference>
<keyword evidence="5" id="KW-1133">Transmembrane helix</keyword>
<comment type="similarity">
    <text evidence="1">Belongs to the SCO1/2 family.</text>
</comment>
<proteinExistence type="inferred from homology"/>
<dbReference type="InterPro" id="IPR013766">
    <property type="entry name" value="Thioredoxin_domain"/>
</dbReference>
<feature type="binding site" evidence="3">
    <location>
        <position position="98"/>
    </location>
    <ligand>
        <name>Cu cation</name>
        <dbReference type="ChEBI" id="CHEBI:23378"/>
    </ligand>
</feature>
<evidence type="ECO:0000256" key="4">
    <source>
        <dbReference type="PIRSR" id="PIRSR603782-2"/>
    </source>
</evidence>
<keyword evidence="3" id="KW-0479">Metal-binding</keyword>
<dbReference type="Gene3D" id="3.40.30.10">
    <property type="entry name" value="Glutaredoxin"/>
    <property type="match status" value="1"/>
</dbReference>
<keyword evidence="2 3" id="KW-0186">Copper</keyword>
<evidence type="ECO:0000256" key="5">
    <source>
        <dbReference type="SAM" id="Phobius"/>
    </source>
</evidence>
<dbReference type="PROSITE" id="PS51352">
    <property type="entry name" value="THIOREDOXIN_2"/>
    <property type="match status" value="1"/>
</dbReference>
<evidence type="ECO:0000313" key="8">
    <source>
        <dbReference type="Proteomes" id="UP000199705"/>
    </source>
</evidence>
<feature type="binding site" evidence="3">
    <location>
        <position position="102"/>
    </location>
    <ligand>
        <name>Cu cation</name>
        <dbReference type="ChEBI" id="CHEBI:23378"/>
    </ligand>
</feature>
<protein>
    <submittedName>
        <fullName evidence="7">Protein SCO1/2</fullName>
    </submittedName>
</protein>
<evidence type="ECO:0000256" key="2">
    <source>
        <dbReference type="ARBA" id="ARBA00023008"/>
    </source>
</evidence>
<sequence length="232" mass="26596">MNKASILKKILILVLILAVPGFLYYLLTAKGKNRYKPLAVFGPKLVAKTGHKFHGKYIPDTIYHTIPDFKLTDQEGKPVTLNTLKGKIFVVNFFYANCPTVCQTINKNMSWLVGTYYKNKMVYFLTITVDPEHDTQEVLNKYLQTFKPESNRWLMCSGDTSSVYNFARNGLFVNAAKAGSDFVYSDDFVLVDQEHRIRGYYKAAVTPEVNRLNDEIKVLIAEELRKVDKPLY</sequence>
<evidence type="ECO:0000259" key="6">
    <source>
        <dbReference type="PROSITE" id="PS51352"/>
    </source>
</evidence>
<gene>
    <name evidence="7" type="ORF">SAMN05192573_10421</name>
</gene>
<feature type="domain" description="Thioredoxin" evidence="6">
    <location>
        <begin position="60"/>
        <end position="221"/>
    </location>
</feature>
<dbReference type="AlphaFoldDB" id="A0A1G7VFD0"/>
<dbReference type="PANTHER" id="PTHR12151:SF25">
    <property type="entry name" value="LINALOOL DEHYDRATASE_ISOMERASE DOMAIN-CONTAINING PROTEIN"/>
    <property type="match status" value="1"/>
</dbReference>
<dbReference type="EMBL" id="FNCG01000004">
    <property type="protein sequence ID" value="SDG57640.1"/>
    <property type="molecule type" value="Genomic_DNA"/>
</dbReference>
<reference evidence="8" key="1">
    <citation type="submission" date="2016-10" db="EMBL/GenBank/DDBJ databases">
        <authorList>
            <person name="Varghese N."/>
            <person name="Submissions S."/>
        </authorList>
    </citation>
    <scope>NUCLEOTIDE SEQUENCE [LARGE SCALE GENOMIC DNA]</scope>
    <source>
        <strain evidence="8">Gh-67</strain>
    </source>
</reference>
<name>A0A1G7VFD0_9SPHI</name>
<dbReference type="GO" id="GO:0046872">
    <property type="term" value="F:metal ion binding"/>
    <property type="evidence" value="ECO:0007669"/>
    <property type="project" value="UniProtKB-KW"/>
</dbReference>
<dbReference type="CDD" id="cd02968">
    <property type="entry name" value="SCO"/>
    <property type="match status" value="1"/>
</dbReference>
<dbReference type="PANTHER" id="PTHR12151">
    <property type="entry name" value="ELECTRON TRANSPORT PROTIN SCO1/SENC FAMILY MEMBER"/>
    <property type="match status" value="1"/>
</dbReference>
<evidence type="ECO:0000256" key="3">
    <source>
        <dbReference type="PIRSR" id="PIRSR603782-1"/>
    </source>
</evidence>
<evidence type="ECO:0000313" key="7">
    <source>
        <dbReference type="EMBL" id="SDG57640.1"/>
    </source>
</evidence>
<evidence type="ECO:0000256" key="1">
    <source>
        <dbReference type="ARBA" id="ARBA00010996"/>
    </source>
</evidence>
<keyword evidence="4" id="KW-1015">Disulfide bond</keyword>
<dbReference type="InterPro" id="IPR003782">
    <property type="entry name" value="SCO1/SenC"/>
</dbReference>
<dbReference type="Proteomes" id="UP000199705">
    <property type="component" value="Unassembled WGS sequence"/>
</dbReference>
<feature type="disulfide bond" description="Redox-active" evidence="4">
    <location>
        <begin position="98"/>
        <end position="102"/>
    </location>
</feature>
<accession>A0A1G7VFD0</accession>
<dbReference type="InterPro" id="IPR036249">
    <property type="entry name" value="Thioredoxin-like_sf"/>
</dbReference>
<dbReference type="STRING" id="551996.SAMN05192573_10421"/>